<gene>
    <name evidence="1" type="ORF">EJD97_016437</name>
</gene>
<comment type="caution">
    <text evidence="1">The sequence shown here is derived from an EMBL/GenBank/DDBJ whole genome shotgun (WGS) entry which is preliminary data.</text>
</comment>
<dbReference type="EMBL" id="RXGB01004326">
    <property type="protein sequence ID" value="TMW89931.1"/>
    <property type="molecule type" value="Genomic_DNA"/>
</dbReference>
<sequence length="73" mass="8216">MLVTVRRRQRSAATEGRWESLTKCGVTESMTDRCSHDGPSFGFVMKIREVAPQPIFQEFKCFGTEILDGSLCS</sequence>
<protein>
    <submittedName>
        <fullName evidence="1">Uncharacterized protein</fullName>
    </submittedName>
</protein>
<dbReference type="AlphaFoldDB" id="A0A6N2B9V0"/>
<organism evidence="1">
    <name type="scientific">Solanum chilense</name>
    <name type="common">Tomato</name>
    <name type="synonym">Lycopersicon chilense</name>
    <dbReference type="NCBI Taxonomy" id="4083"/>
    <lineage>
        <taxon>Eukaryota</taxon>
        <taxon>Viridiplantae</taxon>
        <taxon>Streptophyta</taxon>
        <taxon>Embryophyta</taxon>
        <taxon>Tracheophyta</taxon>
        <taxon>Spermatophyta</taxon>
        <taxon>Magnoliopsida</taxon>
        <taxon>eudicotyledons</taxon>
        <taxon>Gunneridae</taxon>
        <taxon>Pentapetalae</taxon>
        <taxon>asterids</taxon>
        <taxon>lamiids</taxon>
        <taxon>Solanales</taxon>
        <taxon>Solanaceae</taxon>
        <taxon>Solanoideae</taxon>
        <taxon>Solaneae</taxon>
        <taxon>Solanum</taxon>
        <taxon>Solanum subgen. Lycopersicon</taxon>
    </lineage>
</organism>
<name>A0A6N2B9V0_SOLCI</name>
<reference evidence="1" key="1">
    <citation type="submission" date="2019-05" db="EMBL/GenBank/DDBJ databases">
        <title>The de novo reference genome and transcriptome assemblies of the wild tomato species Solanum chilense.</title>
        <authorList>
            <person name="Stam R."/>
            <person name="Nosenko T."/>
            <person name="Hoerger A.C."/>
            <person name="Stephan W."/>
            <person name="Seidel M.A."/>
            <person name="Kuhn J.M.M."/>
            <person name="Haberer G."/>
            <person name="Tellier A."/>
        </authorList>
    </citation>
    <scope>NUCLEOTIDE SEQUENCE</scope>
    <source>
        <tissue evidence="1">Mature leaves</tissue>
    </source>
</reference>
<proteinExistence type="predicted"/>
<accession>A0A6N2B9V0</accession>
<evidence type="ECO:0000313" key="1">
    <source>
        <dbReference type="EMBL" id="TMW89931.1"/>
    </source>
</evidence>